<dbReference type="PROSITE" id="PS51077">
    <property type="entry name" value="HTH_ICLR"/>
    <property type="match status" value="1"/>
</dbReference>
<dbReference type="InterPro" id="IPR036388">
    <property type="entry name" value="WH-like_DNA-bd_sf"/>
</dbReference>
<comment type="caution">
    <text evidence="2">The sequence shown here is derived from an EMBL/GenBank/DDBJ whole genome shotgun (WGS) entry which is preliminary data.</text>
</comment>
<dbReference type="Proteomes" id="UP000680304">
    <property type="component" value="Unassembled WGS sequence"/>
</dbReference>
<evidence type="ECO:0000313" key="3">
    <source>
        <dbReference type="Proteomes" id="UP000680304"/>
    </source>
</evidence>
<dbReference type="EMBL" id="BOVJ01000017">
    <property type="protein sequence ID" value="GIQ61999.1"/>
    <property type="molecule type" value="Genomic_DNA"/>
</dbReference>
<dbReference type="Gene3D" id="1.10.10.10">
    <property type="entry name" value="Winged helix-like DNA-binding domain superfamily/Winged helix DNA-binding domain"/>
    <property type="match status" value="1"/>
</dbReference>
<sequence>MSDKHPRLIQSVQRALDIINCFDSLHVQLSLTEISEKLNLNISTVYGLINTLSAYSYIDKNPDNGKYKLGLEFLLKANLVSQSLDLKEIGHSYLTDLTKKYHETSHLYVYQHEQIFAWTRSNRPTTTSLSVQERGISCRCTPPLPAKYFWRICPKPSCKIS</sequence>
<organism evidence="2 3">
    <name type="scientific">Paenibacillus cisolokensis</name>
    <dbReference type="NCBI Taxonomy" id="1658519"/>
    <lineage>
        <taxon>Bacteria</taxon>
        <taxon>Bacillati</taxon>
        <taxon>Bacillota</taxon>
        <taxon>Bacilli</taxon>
        <taxon>Bacillales</taxon>
        <taxon>Paenibacillaceae</taxon>
        <taxon>Paenibacillus</taxon>
    </lineage>
</organism>
<name>A0ABQ4N1F2_9BACL</name>
<protein>
    <recommendedName>
        <fullName evidence="1">HTH iclR-type domain-containing protein</fullName>
    </recommendedName>
</protein>
<gene>
    <name evidence="2" type="ORF">PACILC2_05670</name>
</gene>
<evidence type="ECO:0000259" key="1">
    <source>
        <dbReference type="PROSITE" id="PS51077"/>
    </source>
</evidence>
<proteinExistence type="predicted"/>
<reference evidence="2 3" key="1">
    <citation type="submission" date="2021-04" db="EMBL/GenBank/DDBJ databases">
        <title>Draft genome sequence of Paenibacillus cisolokensis, LC2-13A.</title>
        <authorList>
            <person name="Uke A."/>
            <person name="Chhe C."/>
            <person name="Baramee S."/>
            <person name="Kosugi A."/>
        </authorList>
    </citation>
    <scope>NUCLEOTIDE SEQUENCE [LARGE SCALE GENOMIC DNA]</scope>
    <source>
        <strain evidence="2 3">LC2-13A</strain>
    </source>
</reference>
<dbReference type="InterPro" id="IPR036390">
    <property type="entry name" value="WH_DNA-bd_sf"/>
</dbReference>
<dbReference type="InterPro" id="IPR050707">
    <property type="entry name" value="HTH_MetabolicPath_Reg"/>
</dbReference>
<dbReference type="PANTHER" id="PTHR30136:SF35">
    <property type="entry name" value="HTH-TYPE TRANSCRIPTIONAL REGULATOR RV1719"/>
    <property type="match status" value="1"/>
</dbReference>
<dbReference type="InterPro" id="IPR005471">
    <property type="entry name" value="Tscrpt_reg_IclR_N"/>
</dbReference>
<keyword evidence="3" id="KW-1185">Reference proteome</keyword>
<feature type="domain" description="HTH iclR-type" evidence="1">
    <location>
        <begin position="9"/>
        <end position="71"/>
    </location>
</feature>
<dbReference type="SMART" id="SM00346">
    <property type="entry name" value="HTH_ICLR"/>
    <property type="match status" value="1"/>
</dbReference>
<dbReference type="Pfam" id="PF09339">
    <property type="entry name" value="HTH_IclR"/>
    <property type="match status" value="1"/>
</dbReference>
<dbReference type="PANTHER" id="PTHR30136">
    <property type="entry name" value="HELIX-TURN-HELIX TRANSCRIPTIONAL REGULATOR, ICLR FAMILY"/>
    <property type="match status" value="1"/>
</dbReference>
<accession>A0ABQ4N1F2</accession>
<dbReference type="SUPFAM" id="SSF46785">
    <property type="entry name" value="Winged helix' DNA-binding domain"/>
    <property type="match status" value="1"/>
</dbReference>
<evidence type="ECO:0000313" key="2">
    <source>
        <dbReference type="EMBL" id="GIQ61999.1"/>
    </source>
</evidence>